<feature type="compositionally biased region" description="Basic and acidic residues" evidence="1">
    <location>
        <begin position="557"/>
        <end position="568"/>
    </location>
</feature>
<evidence type="ECO:0000256" key="2">
    <source>
        <dbReference type="SAM" id="SignalP"/>
    </source>
</evidence>
<protein>
    <submittedName>
        <fullName evidence="3">Uncharacterized protein</fullName>
    </submittedName>
</protein>
<reference evidence="3 4" key="1">
    <citation type="submission" date="2019-10" db="EMBL/GenBank/DDBJ databases">
        <authorList>
            <person name="Palmer J.M."/>
        </authorList>
    </citation>
    <scope>NUCLEOTIDE SEQUENCE [LARGE SCALE GENOMIC DNA]</scope>
    <source>
        <strain evidence="3 4">TWF506</strain>
    </source>
</reference>
<comment type="caution">
    <text evidence="3">The sequence shown here is derived from an EMBL/GenBank/DDBJ whole genome shotgun (WGS) entry which is preliminary data.</text>
</comment>
<evidence type="ECO:0000256" key="1">
    <source>
        <dbReference type="SAM" id="MobiDB-lite"/>
    </source>
</evidence>
<feature type="compositionally biased region" description="Polar residues" evidence="1">
    <location>
        <begin position="544"/>
        <end position="556"/>
    </location>
</feature>
<dbReference type="Proteomes" id="UP001307849">
    <property type="component" value="Unassembled WGS sequence"/>
</dbReference>
<keyword evidence="2" id="KW-0732">Signal</keyword>
<feature type="signal peptide" evidence="2">
    <location>
        <begin position="1"/>
        <end position="20"/>
    </location>
</feature>
<proteinExistence type="predicted"/>
<accession>A0AAN8NJX6</accession>
<feature type="chain" id="PRO_5043007933" evidence="2">
    <location>
        <begin position="21"/>
        <end position="600"/>
    </location>
</feature>
<evidence type="ECO:0000313" key="3">
    <source>
        <dbReference type="EMBL" id="KAK6518664.1"/>
    </source>
</evidence>
<gene>
    <name evidence="3" type="ORF">TWF506_005801</name>
</gene>
<sequence>MRQPRILLLTTCFLFPPTHAFYRLWGYTDLRRNLENERLFKAQSSLLTRGGKQNQIPLCHSFPEPSDTLLGVIRVVGIMNHPDLANPIQALGLWEEKDFNCAPFLPRLVVYFQPGQETQIIDLRPFGGEWVYSNWRQIVPGDQYWNAFVAPEIARGDKPGTGFVKKLTRVEGNHNFAERIDTVWNTQVPENSWIIDKRPAILQRDASKSGFESRFKTELGTLLQQEQVEPLSDEKALELAVELSVMKQALREQYGKWQLSKLERQMEGRPQKEVNHDQFKKTIKTGTPVYLDPFMIWGQGQVEQQEQIGQQGRVEQQEQIGDEVAESPIEVKQEVGININRQGIKKEEVKEEEEEPADTNTISSNLQTFINPNDLRYQDPTLAMQAYINNLRTAQLHQPNPLAPLIQNYNPLANIRIPEPIAYANQNLNSQWTSSFEEMITMKQQELIQKELLRERENLEQYISNSGFLPIRPRLTPNQQVGYIPILEPELESESYRLSAPVTRLDEYKGMKNNPLINSNRILPPASEILQRIEAQQLRKQLAPNDNLQQPTWSQFQDRREETKEQEQRPNPNQLQGVQAYIRDFLDRNTKVDKRKPKDT</sequence>
<organism evidence="3 4">
    <name type="scientific">Arthrobotrys conoides</name>
    <dbReference type="NCBI Taxonomy" id="74498"/>
    <lineage>
        <taxon>Eukaryota</taxon>
        <taxon>Fungi</taxon>
        <taxon>Dikarya</taxon>
        <taxon>Ascomycota</taxon>
        <taxon>Pezizomycotina</taxon>
        <taxon>Orbiliomycetes</taxon>
        <taxon>Orbiliales</taxon>
        <taxon>Orbiliaceae</taxon>
        <taxon>Arthrobotrys</taxon>
    </lineage>
</organism>
<evidence type="ECO:0000313" key="4">
    <source>
        <dbReference type="Proteomes" id="UP001307849"/>
    </source>
</evidence>
<name>A0AAN8NJX6_9PEZI</name>
<dbReference type="AlphaFoldDB" id="A0AAN8NJX6"/>
<keyword evidence="4" id="KW-1185">Reference proteome</keyword>
<dbReference type="EMBL" id="JAVHJM010000002">
    <property type="protein sequence ID" value="KAK6518664.1"/>
    <property type="molecule type" value="Genomic_DNA"/>
</dbReference>
<feature type="region of interest" description="Disordered" evidence="1">
    <location>
        <begin position="542"/>
        <end position="579"/>
    </location>
</feature>